<dbReference type="AlphaFoldDB" id="A0ABC9XAF6"/>
<evidence type="ECO:0000313" key="2">
    <source>
        <dbReference type="Proteomes" id="UP001623348"/>
    </source>
</evidence>
<keyword evidence="2" id="KW-1185">Reference proteome</keyword>
<dbReference type="EMBL" id="BAAFJT010000011">
    <property type="protein sequence ID" value="GAB0194421.1"/>
    <property type="molecule type" value="Genomic_DNA"/>
</dbReference>
<protein>
    <submittedName>
        <fullName evidence="1">Uncharacterized protein</fullName>
    </submittedName>
</protein>
<gene>
    <name evidence="1" type="ORF">GRJ2_001907400</name>
</gene>
<proteinExistence type="predicted"/>
<reference evidence="1 2" key="1">
    <citation type="submission" date="2024-06" db="EMBL/GenBank/DDBJ databases">
        <title>The draft genome of Grus japonensis, version 3.</title>
        <authorList>
            <person name="Nabeshima K."/>
            <person name="Suzuki S."/>
            <person name="Onuma M."/>
        </authorList>
    </citation>
    <scope>NUCLEOTIDE SEQUENCE [LARGE SCALE GENOMIC DNA]</scope>
    <source>
        <strain evidence="1 2">451A</strain>
    </source>
</reference>
<accession>A0ABC9XAF6</accession>
<comment type="caution">
    <text evidence="1">The sequence shown here is derived from an EMBL/GenBank/DDBJ whole genome shotgun (WGS) entry which is preliminary data.</text>
</comment>
<dbReference type="Proteomes" id="UP001623348">
    <property type="component" value="Unassembled WGS sequence"/>
</dbReference>
<evidence type="ECO:0000313" key="1">
    <source>
        <dbReference type="EMBL" id="GAB0194421.1"/>
    </source>
</evidence>
<organism evidence="1 2">
    <name type="scientific">Grus japonensis</name>
    <name type="common">Japanese crane</name>
    <name type="synonym">Red-crowned crane</name>
    <dbReference type="NCBI Taxonomy" id="30415"/>
    <lineage>
        <taxon>Eukaryota</taxon>
        <taxon>Metazoa</taxon>
        <taxon>Chordata</taxon>
        <taxon>Craniata</taxon>
        <taxon>Vertebrata</taxon>
        <taxon>Euteleostomi</taxon>
        <taxon>Archelosauria</taxon>
        <taxon>Archosauria</taxon>
        <taxon>Dinosauria</taxon>
        <taxon>Saurischia</taxon>
        <taxon>Theropoda</taxon>
        <taxon>Coelurosauria</taxon>
        <taxon>Aves</taxon>
        <taxon>Neognathae</taxon>
        <taxon>Neoaves</taxon>
        <taxon>Gruiformes</taxon>
        <taxon>Gruidae</taxon>
        <taxon>Grus</taxon>
    </lineage>
</organism>
<sequence>MEEAEATGSRHPLWMNTLMTRIDANCSQADSVALGHVAMRSVSLSMSSATSRLLMEVADEDHLVQREGSLCVEVAGALRHVPAGCVGNGLGCESPGSSYDSLIIGRVHCCSSPAHHPASARCPIPKSLVLQDGEALVDAGLEDARSSQESAWAQCCAQDLRRTPQHC</sequence>
<name>A0ABC9XAF6_GRUJA</name>